<evidence type="ECO:0000256" key="5">
    <source>
        <dbReference type="ARBA" id="ARBA00022729"/>
    </source>
</evidence>
<evidence type="ECO:0000313" key="16">
    <source>
        <dbReference type="EMBL" id="PHO14887.1"/>
    </source>
</evidence>
<keyword evidence="3 10" id="KW-1134">Transmembrane beta strand</keyword>
<evidence type="ECO:0000256" key="11">
    <source>
        <dbReference type="RuleBase" id="RU003357"/>
    </source>
</evidence>
<name>A0A347TKU8_9BACT</name>
<protein>
    <submittedName>
        <fullName evidence="15">TonB-dependent receptor</fullName>
    </submittedName>
</protein>
<keyword evidence="8 15" id="KW-0675">Receptor</keyword>
<feature type="signal peptide" evidence="12">
    <location>
        <begin position="1"/>
        <end position="24"/>
    </location>
</feature>
<evidence type="ECO:0000256" key="7">
    <source>
        <dbReference type="ARBA" id="ARBA00023136"/>
    </source>
</evidence>
<dbReference type="Pfam" id="PF00593">
    <property type="entry name" value="TonB_dep_Rec_b-barrel"/>
    <property type="match status" value="1"/>
</dbReference>
<dbReference type="GO" id="GO:0044718">
    <property type="term" value="P:siderophore transmembrane transport"/>
    <property type="evidence" value="ECO:0007669"/>
    <property type="project" value="TreeGrafter"/>
</dbReference>
<dbReference type="GO" id="GO:0015344">
    <property type="term" value="F:siderophore uptake transmembrane transporter activity"/>
    <property type="evidence" value="ECO:0007669"/>
    <property type="project" value="TreeGrafter"/>
</dbReference>
<evidence type="ECO:0000256" key="6">
    <source>
        <dbReference type="ARBA" id="ARBA00023077"/>
    </source>
</evidence>
<dbReference type="Gene3D" id="2.170.130.10">
    <property type="entry name" value="TonB-dependent receptor, plug domain"/>
    <property type="match status" value="1"/>
</dbReference>
<keyword evidence="9 10" id="KW-0998">Cell outer membrane</keyword>
<comment type="subcellular location">
    <subcellularLocation>
        <location evidence="1 10">Cell outer membrane</location>
        <topology evidence="1 10">Multi-pass membrane protein</topology>
    </subcellularLocation>
</comment>
<dbReference type="PROSITE" id="PS51257">
    <property type="entry name" value="PROKAR_LIPOPROTEIN"/>
    <property type="match status" value="1"/>
</dbReference>
<evidence type="ECO:0000256" key="4">
    <source>
        <dbReference type="ARBA" id="ARBA00022692"/>
    </source>
</evidence>
<keyword evidence="6 11" id="KW-0798">TonB box</keyword>
<evidence type="ECO:0000259" key="14">
    <source>
        <dbReference type="Pfam" id="PF07715"/>
    </source>
</evidence>
<dbReference type="InterPro" id="IPR036942">
    <property type="entry name" value="Beta-barrel_TonB_sf"/>
</dbReference>
<evidence type="ECO:0000256" key="9">
    <source>
        <dbReference type="ARBA" id="ARBA00023237"/>
    </source>
</evidence>
<dbReference type="Proteomes" id="UP000264693">
    <property type="component" value="Chromosome"/>
</dbReference>
<evidence type="ECO:0000313" key="18">
    <source>
        <dbReference type="Proteomes" id="UP000264693"/>
    </source>
</evidence>
<dbReference type="GO" id="GO:0009279">
    <property type="term" value="C:cell outer membrane"/>
    <property type="evidence" value="ECO:0007669"/>
    <property type="project" value="UniProtKB-SubCell"/>
</dbReference>
<evidence type="ECO:0000256" key="2">
    <source>
        <dbReference type="ARBA" id="ARBA00022448"/>
    </source>
</evidence>
<dbReference type="EMBL" id="NXAO01000046">
    <property type="protein sequence ID" value="PHO14887.1"/>
    <property type="molecule type" value="Genomic_DNA"/>
</dbReference>
<dbReference type="InterPro" id="IPR039426">
    <property type="entry name" value="TonB-dep_rcpt-like"/>
</dbReference>
<comment type="similarity">
    <text evidence="10 11">Belongs to the TonB-dependent receptor family.</text>
</comment>
<reference evidence="16" key="2">
    <citation type="submission" date="2017-09" db="EMBL/GenBank/DDBJ databases">
        <authorList>
            <person name="Perez-Cataluna A."/>
            <person name="Figueras M.J."/>
            <person name="Salas-Masso N."/>
        </authorList>
    </citation>
    <scope>NUCLEOTIDE SEQUENCE</scope>
    <source>
        <strain evidence="16">CECT 7727</strain>
    </source>
</reference>
<dbReference type="InterPro" id="IPR012910">
    <property type="entry name" value="Plug_dom"/>
</dbReference>
<keyword evidence="4 10" id="KW-0812">Transmembrane</keyword>
<reference evidence="17" key="1">
    <citation type="submission" date="2017-09" db="EMBL/GenBank/DDBJ databases">
        <title>Arcobacter canalis sp. nov., a new species isolated from a water canal contaminated with urban sewage.</title>
        <authorList>
            <person name="Perez-Cataluna A."/>
            <person name="Salas-Masso N."/>
            <person name="Figueras M.J."/>
        </authorList>
    </citation>
    <scope>NUCLEOTIDE SEQUENCE [LARGE SCALE GENOMIC DNA]</scope>
    <source>
        <strain evidence="17">CECT 7727</strain>
    </source>
</reference>
<evidence type="ECO:0000313" key="17">
    <source>
        <dbReference type="Proteomes" id="UP000224740"/>
    </source>
</evidence>
<dbReference type="AlphaFoldDB" id="A0A347TKU8"/>
<evidence type="ECO:0000256" key="8">
    <source>
        <dbReference type="ARBA" id="ARBA00023170"/>
    </source>
</evidence>
<dbReference type="PANTHER" id="PTHR30069">
    <property type="entry name" value="TONB-DEPENDENT OUTER MEMBRANE RECEPTOR"/>
    <property type="match status" value="1"/>
</dbReference>
<feature type="domain" description="TonB-dependent receptor plug" evidence="14">
    <location>
        <begin position="43"/>
        <end position="150"/>
    </location>
</feature>
<dbReference type="KEGG" id="amar:AMRN_1491"/>
<dbReference type="PANTHER" id="PTHR30069:SF29">
    <property type="entry name" value="HEMOGLOBIN AND HEMOGLOBIN-HAPTOGLOBIN-BINDING PROTEIN 1-RELATED"/>
    <property type="match status" value="1"/>
</dbReference>
<keyword evidence="5 12" id="KW-0732">Signal</keyword>
<dbReference type="SUPFAM" id="SSF56935">
    <property type="entry name" value="Porins"/>
    <property type="match status" value="1"/>
</dbReference>
<proteinExistence type="inferred from homology"/>
<dbReference type="CDD" id="cd01347">
    <property type="entry name" value="ligand_gated_channel"/>
    <property type="match status" value="1"/>
</dbReference>
<evidence type="ECO:0000313" key="15">
    <source>
        <dbReference type="EMBL" id="AXX87226.1"/>
    </source>
</evidence>
<dbReference type="Pfam" id="PF07715">
    <property type="entry name" value="Plug"/>
    <property type="match status" value="1"/>
</dbReference>
<dbReference type="Proteomes" id="UP000224740">
    <property type="component" value="Unassembled WGS sequence"/>
</dbReference>
<dbReference type="PROSITE" id="PS52016">
    <property type="entry name" value="TONB_DEPENDENT_REC_3"/>
    <property type="match status" value="1"/>
</dbReference>
<feature type="domain" description="TonB-dependent receptor-like beta-barrel" evidence="13">
    <location>
        <begin position="178"/>
        <end position="581"/>
    </location>
</feature>
<keyword evidence="2 10" id="KW-0813">Transport</keyword>
<dbReference type="Gene3D" id="2.40.170.20">
    <property type="entry name" value="TonB-dependent receptor, beta-barrel domain"/>
    <property type="match status" value="1"/>
</dbReference>
<evidence type="ECO:0000256" key="10">
    <source>
        <dbReference type="PROSITE-ProRule" id="PRU01360"/>
    </source>
</evidence>
<keyword evidence="7 10" id="KW-0472">Membrane</keyword>
<reference evidence="15 18" key="3">
    <citation type="submission" date="2018-08" db="EMBL/GenBank/DDBJ databases">
        <title>Complete genome of the Arcobacter marinus type strain JCM 15502.</title>
        <authorList>
            <person name="Miller W.G."/>
            <person name="Yee E."/>
            <person name="Huynh S."/>
            <person name="Parker C.T."/>
        </authorList>
    </citation>
    <scope>NUCLEOTIDE SEQUENCE [LARGE SCALE GENOMIC DNA]</scope>
    <source>
        <strain evidence="15 18">JCM 15502</strain>
    </source>
</reference>
<dbReference type="InterPro" id="IPR000531">
    <property type="entry name" value="Beta-barrel_TonB"/>
</dbReference>
<feature type="chain" id="PRO_5017592446" evidence="12">
    <location>
        <begin position="25"/>
        <end position="607"/>
    </location>
</feature>
<evidence type="ECO:0000256" key="1">
    <source>
        <dbReference type="ARBA" id="ARBA00004571"/>
    </source>
</evidence>
<evidence type="ECO:0000259" key="13">
    <source>
        <dbReference type="Pfam" id="PF00593"/>
    </source>
</evidence>
<sequence length="607" mass="68502">MKQNKKLSTSLVASLLIATTTACAKYDITPITITSASKTEQSIKDVTANVEVITKEEIEEKRFTTVSEALNSIAGVSFTSNGSIGNSSSIFVRGMSSNRVLVLVDGIRYQDPSNTSGASFENLMASDIERIELIKGAYSGIYGSDASAGVINIITSSAKKGLNASVNLEAGSYLTKKYGFVLSNKEDNYDFKVSANRFLTDGFSSQTEDKKSEKAFERDGYQNTNIGIKTNYYFTQDDRVGFIYNYINSNVEYDAFNAPNAIQRATSRTNLYSVFYTKKYKGHDIKVKYELSKFKKTNLDTSFGVKDYQGKTKILELTDTIFYNKKDFIIAGFSNEKYEVDYNQVDKTTNEDENTNKAIFLSNTNTFDKLILNQTLRKDSYSNFDDKVTGKIGFKYNFMKELSFSGNYGTAYNAPNIIKILNPWGTSNPDLKPEKSKGYDLTLDYKNLSFTYFNNKVEDLVSWESNQYVNTSGNSRFKGIEIKYTNQIFQDTLLSLNYTHLSAENEDKEPLARRPKRQLGFSLDYYGFSKIHLNLNGSYIGTRYDEADTKGEQTGRYTLFNSVINYSINDKTKLYLKLDNITDKYYQTVDGYATAGRSAYVGLKVSF</sequence>
<dbReference type="EMBL" id="CP032101">
    <property type="protein sequence ID" value="AXX87226.1"/>
    <property type="molecule type" value="Genomic_DNA"/>
</dbReference>
<accession>A0A347TKU8</accession>
<dbReference type="InterPro" id="IPR037066">
    <property type="entry name" value="Plug_dom_sf"/>
</dbReference>
<dbReference type="RefSeq" id="WP_099311558.1">
    <property type="nucleotide sequence ID" value="NZ_CP032101.1"/>
</dbReference>
<keyword evidence="17" id="KW-1185">Reference proteome</keyword>
<evidence type="ECO:0000256" key="12">
    <source>
        <dbReference type="SAM" id="SignalP"/>
    </source>
</evidence>
<evidence type="ECO:0000256" key="3">
    <source>
        <dbReference type="ARBA" id="ARBA00022452"/>
    </source>
</evidence>
<gene>
    <name evidence="15" type="ORF">AMRN_1491</name>
    <name evidence="16" type="ORF">CPH92_09900</name>
</gene>
<organism evidence="15 18">
    <name type="scientific">Malaciobacter marinus</name>
    <dbReference type="NCBI Taxonomy" id="505249"/>
    <lineage>
        <taxon>Bacteria</taxon>
        <taxon>Pseudomonadati</taxon>
        <taxon>Campylobacterota</taxon>
        <taxon>Epsilonproteobacteria</taxon>
        <taxon>Campylobacterales</taxon>
        <taxon>Arcobacteraceae</taxon>
        <taxon>Malaciobacter</taxon>
    </lineage>
</organism>